<feature type="region of interest" description="Disordered" evidence="1">
    <location>
        <begin position="1"/>
        <end position="68"/>
    </location>
</feature>
<dbReference type="AlphaFoldDB" id="A0A6C0IYV2"/>
<name>A0A6C0IYV2_9ZZZZ</name>
<dbReference type="InterPro" id="IPR035979">
    <property type="entry name" value="RBD_domain_sf"/>
</dbReference>
<dbReference type="SUPFAM" id="SSF54928">
    <property type="entry name" value="RNA-binding domain, RBD"/>
    <property type="match status" value="1"/>
</dbReference>
<organism evidence="2">
    <name type="scientific">viral metagenome</name>
    <dbReference type="NCBI Taxonomy" id="1070528"/>
    <lineage>
        <taxon>unclassified sequences</taxon>
        <taxon>metagenomes</taxon>
        <taxon>organismal metagenomes</taxon>
    </lineage>
</organism>
<dbReference type="GO" id="GO:0003676">
    <property type="term" value="F:nucleic acid binding"/>
    <property type="evidence" value="ECO:0007669"/>
    <property type="project" value="InterPro"/>
</dbReference>
<evidence type="ECO:0000256" key="1">
    <source>
        <dbReference type="SAM" id="MobiDB-lite"/>
    </source>
</evidence>
<evidence type="ECO:0008006" key="3">
    <source>
        <dbReference type="Google" id="ProtNLM"/>
    </source>
</evidence>
<accession>A0A6C0IYV2</accession>
<dbReference type="EMBL" id="MN740283">
    <property type="protein sequence ID" value="QHT97760.1"/>
    <property type="molecule type" value="Genomic_DNA"/>
</dbReference>
<proteinExistence type="predicted"/>
<protein>
    <recommendedName>
        <fullName evidence="3">RRM domain-containing protein</fullName>
    </recommendedName>
</protein>
<evidence type="ECO:0000313" key="2">
    <source>
        <dbReference type="EMBL" id="QHT97760.1"/>
    </source>
</evidence>
<dbReference type="Gene3D" id="3.30.70.330">
    <property type="match status" value="1"/>
</dbReference>
<reference evidence="2" key="1">
    <citation type="journal article" date="2020" name="Nature">
        <title>Giant virus diversity and host interactions through global metagenomics.</title>
        <authorList>
            <person name="Schulz F."/>
            <person name="Roux S."/>
            <person name="Paez-Espino D."/>
            <person name="Jungbluth S."/>
            <person name="Walsh D.A."/>
            <person name="Denef V.J."/>
            <person name="McMahon K.D."/>
            <person name="Konstantinidis K.T."/>
            <person name="Eloe-Fadrosh E.A."/>
            <person name="Kyrpides N.C."/>
            <person name="Woyke T."/>
        </authorList>
    </citation>
    <scope>NUCLEOTIDE SEQUENCE</scope>
    <source>
        <strain evidence="2">GVMAG-M-3300025572-1</strain>
    </source>
</reference>
<sequence length="378" mass="43008">MSTAQYNRYALLSGEDSPQRGSPETIPASDLPRVASSVRPSDRRPISEKKPWRRFQGTPEKKPQPARKAVAVPAAVIKQLELRKKHNYTYRVVSNGNIENNCTLYVNTGVAHAHQIEELFKDAIERAKKMPEVFGDDFECDVKVNVVRRHSGEYMAYAFVDLTNPKLYYALIGCNVDGSERAIYVDDPNWSPPASTPPTAKIAWATGKSWADDDDDEPIFRAPPSAPKIRRELPPLLTLRSYTYDKQQMEHLQTQETQGTVTVSPAFITPGVNDEYDDCSLYVSEVPEVDYDFLYEIFSRYARSSSPDEDETHFFPKITIRKSNKEGAGKGLYAIVQYAHPYDAKYALQMLQKIRARYNGVDISMPVRHAFSNRRKKR</sequence>
<feature type="compositionally biased region" description="Basic and acidic residues" evidence="1">
    <location>
        <begin position="40"/>
        <end position="50"/>
    </location>
</feature>
<dbReference type="InterPro" id="IPR012677">
    <property type="entry name" value="Nucleotide-bd_a/b_plait_sf"/>
</dbReference>
<dbReference type="CDD" id="cd00590">
    <property type="entry name" value="RRM_SF"/>
    <property type="match status" value="1"/>
</dbReference>